<keyword evidence="1" id="KW-0949">S-adenosyl-L-methionine</keyword>
<dbReference type="Gene3D" id="3.40.50.12760">
    <property type="match status" value="1"/>
</dbReference>
<evidence type="ECO:0000259" key="3">
    <source>
        <dbReference type="PROSITE" id="PS50174"/>
    </source>
</evidence>
<evidence type="ECO:0000256" key="1">
    <source>
        <dbReference type="RuleBase" id="RU368012"/>
    </source>
</evidence>
<feature type="domain" description="RrmJ-type SAM-dependent 2'-O-MTase" evidence="4">
    <location>
        <begin position="369"/>
        <end position="583"/>
    </location>
</feature>
<evidence type="ECO:0000313" key="6">
    <source>
        <dbReference type="RefSeq" id="XP_052741291.1"/>
    </source>
</evidence>
<keyword evidence="1" id="KW-0539">Nucleus</keyword>
<feature type="domain" description="G-patch" evidence="3">
    <location>
        <begin position="223"/>
        <end position="269"/>
    </location>
</feature>
<feature type="compositionally biased region" description="Basic and acidic residues" evidence="2">
    <location>
        <begin position="93"/>
        <end position="112"/>
    </location>
</feature>
<feature type="compositionally biased region" description="Polar residues" evidence="2">
    <location>
        <begin position="113"/>
        <end position="129"/>
    </location>
</feature>
<dbReference type="InterPro" id="IPR029063">
    <property type="entry name" value="SAM-dependent_MTases_sf"/>
</dbReference>
<dbReference type="PANTHER" id="PTHR16121">
    <property type="entry name" value="CAP-SPECIFIC MRNA (NUCLEOSIDE-2'-O-)-METHYLTRANSFERASE 1-RELATED"/>
    <property type="match status" value="1"/>
</dbReference>
<dbReference type="InterPro" id="IPR025816">
    <property type="entry name" value="RrmJ-type_MeTrfase"/>
</dbReference>
<protein>
    <recommendedName>
        <fullName evidence="1">Cap-specific mRNA (nucleoside-2'-O-)-methyltransferase 1</fullName>
        <ecNumber evidence="1">2.1.1.57</ecNumber>
    </recommendedName>
    <alternativeName>
        <fullName evidence="1">Cap1 2'O-ribose methyltransferase 1</fullName>
    </alternativeName>
</protein>
<feature type="compositionally biased region" description="Polar residues" evidence="2">
    <location>
        <begin position="70"/>
        <end position="92"/>
    </location>
</feature>
<keyword evidence="5" id="KW-1185">Reference proteome</keyword>
<name>A0ABM3LQE5_BICAN</name>
<dbReference type="PROSITE" id="PS51613">
    <property type="entry name" value="SAM_MT_RRMJ"/>
    <property type="match status" value="1"/>
</dbReference>
<feature type="region of interest" description="Disordered" evidence="2">
    <location>
        <begin position="1"/>
        <end position="220"/>
    </location>
</feature>
<dbReference type="SMART" id="SM00443">
    <property type="entry name" value="G_patch"/>
    <property type="match status" value="1"/>
</dbReference>
<organism evidence="5 6">
    <name type="scientific">Bicyclus anynana</name>
    <name type="common">Squinting bush brown butterfly</name>
    <dbReference type="NCBI Taxonomy" id="110368"/>
    <lineage>
        <taxon>Eukaryota</taxon>
        <taxon>Metazoa</taxon>
        <taxon>Ecdysozoa</taxon>
        <taxon>Arthropoda</taxon>
        <taxon>Hexapoda</taxon>
        <taxon>Insecta</taxon>
        <taxon>Pterygota</taxon>
        <taxon>Neoptera</taxon>
        <taxon>Endopterygota</taxon>
        <taxon>Lepidoptera</taxon>
        <taxon>Glossata</taxon>
        <taxon>Ditrysia</taxon>
        <taxon>Papilionoidea</taxon>
        <taxon>Nymphalidae</taxon>
        <taxon>Satyrinae</taxon>
        <taxon>Satyrini</taxon>
        <taxon>Mycalesina</taxon>
        <taxon>Bicyclus</taxon>
    </lineage>
</organism>
<keyword evidence="1" id="KW-0506">mRNA capping</keyword>
<comment type="catalytic activity">
    <reaction evidence="1">
        <text>a 5'-end (N(7)-methyl 5'-triphosphoguanosine)-ribonucleoside in mRNA + S-adenosyl-L-methionine = a 5'-end (N(7)-methyl 5'-triphosphoguanosine)-(2'-O-methyl-ribonucleoside) in mRNA + S-adenosyl-L-homocysteine + H(+)</text>
        <dbReference type="Rhea" id="RHEA:67020"/>
        <dbReference type="Rhea" id="RHEA-COMP:17167"/>
        <dbReference type="Rhea" id="RHEA-COMP:17168"/>
        <dbReference type="ChEBI" id="CHEBI:15378"/>
        <dbReference type="ChEBI" id="CHEBI:57856"/>
        <dbReference type="ChEBI" id="CHEBI:59789"/>
        <dbReference type="ChEBI" id="CHEBI:156461"/>
        <dbReference type="ChEBI" id="CHEBI:167609"/>
        <dbReference type="EC" id="2.1.1.57"/>
    </reaction>
</comment>
<keyword evidence="1" id="KW-0489">Methyltransferase</keyword>
<dbReference type="PROSITE" id="PS50174">
    <property type="entry name" value="G_PATCH"/>
    <property type="match status" value="1"/>
</dbReference>
<proteinExistence type="predicted"/>
<reference evidence="6" key="1">
    <citation type="submission" date="2025-08" db="UniProtKB">
        <authorList>
            <consortium name="RefSeq"/>
        </authorList>
    </citation>
    <scope>IDENTIFICATION</scope>
</reference>
<dbReference type="RefSeq" id="XP_052741291.1">
    <property type="nucleotide sequence ID" value="XM_052885331.1"/>
</dbReference>
<sequence>MNLSDSSDEDSSSDECPVPTKRSRADTHGASSTTSHGSVAQDSDDDSPGPQYTDKYPTETKPSKIKHTYTDQSPGRSNRFSRSSLSENCSSPNERDDYRPSFHDNDGEETSRRASFQGSVDNTFYSKSSDSQREYTRSQFSGAEPKRASRLSYTDQSPEQSNRLSRSSLSEPCSSPNEQYDRPGFKDDGDDRAGCSSFQTSNDNTFYNNSESQKELDTYSSGYSEISKRMMSKMGHMPGKGLGKFESGRVEPVQASTQKGRRGLGLKASVVGDAPKEFKWTPDESPPEATEEVLWMNTPPEETLTADILKKWLRKDTKKLTIDDEYDFVDPQILRGILKSKNMFDNLDGEDMRSARFRSNPYETIGSVIFLNRAAVKMANMDSVFDYMFTKPKKQSGEWAVDKKDLLYFADVCAGPGGFSEYVLFKRGWRAKGFGFTLKGLNDFKLSDFHAGTPETFNPYYGVKDDGNIFDPANLSSLKDFVLKQTDDVGVHFLMADGGFSVEGQENIQEILSKQLYLCQCLAALMLVRTGGHFVVKLFDLFTAFSVGLVYIMYRCFEKVCIHKPVTSRPANSERYLVCKWKKPNTDAAEQHLFSVNSILWNSPKKNTDVAELVPLSVMQEDQAFYEYIYKSNCSIGEKQIKNLLKIAAFCQDKNLKEVNQAEMREKCLKLWNLPDEVRKKPAKVYPKDMFSDIMKAASSKSHTPYSYKNDNMNSPPRYLEKPPDIANLIRNVYDWRFTFLSNGKGNQNLTMYIGCGGKLVHQLINTSWKYLSNIQVILPAKTLLYGELVREYNGQGSKQMYSNALHVIDAVMLGGIDISQYSLADRINQCNMFCNALEKLGNNEIVPIRCKRFFTLETFPSTMANLEYRAMKFTKQALTVDIPKRGRRQDDNLFTTVGALLFIKEIKDPWMAQISKKSGERYYHYMGPNRKSISQYEFPSSACLDMIAAYNNRVLWNWEGAIAIYEGQSKNGATRADMEEYVKSKV</sequence>
<dbReference type="InterPro" id="IPR000467">
    <property type="entry name" value="G_patch_dom"/>
</dbReference>
<dbReference type="Proteomes" id="UP001652582">
    <property type="component" value="Chromosome 14"/>
</dbReference>
<accession>A0ABM3LQE5</accession>
<dbReference type="Pfam" id="PF01728">
    <property type="entry name" value="FtsJ"/>
    <property type="match status" value="1"/>
</dbReference>
<dbReference type="InterPro" id="IPR050851">
    <property type="entry name" value="mRNA_Cap_2O-Ribose_MeTrfase"/>
</dbReference>
<comment type="subcellular location">
    <subcellularLocation>
        <location evidence="1">Nucleus</location>
    </subcellularLocation>
</comment>
<dbReference type="InterPro" id="IPR002877">
    <property type="entry name" value="RNA_MeTrfase_FtsJ_dom"/>
</dbReference>
<dbReference type="EC" id="2.1.1.57" evidence="1"/>
<evidence type="ECO:0000313" key="5">
    <source>
        <dbReference type="Proteomes" id="UP001652582"/>
    </source>
</evidence>
<keyword evidence="1" id="KW-0507">mRNA processing</keyword>
<dbReference type="GeneID" id="112046196"/>
<dbReference type="PANTHER" id="PTHR16121:SF0">
    <property type="entry name" value="CAP-SPECIFIC MRNA (NUCLEOSIDE-2'-O-)-METHYLTRANSFERASE 1"/>
    <property type="match status" value="1"/>
</dbReference>
<dbReference type="SUPFAM" id="SSF53335">
    <property type="entry name" value="S-adenosyl-L-methionine-dependent methyltransferases"/>
    <property type="match status" value="1"/>
</dbReference>
<evidence type="ECO:0000259" key="4">
    <source>
        <dbReference type="PROSITE" id="PS51613"/>
    </source>
</evidence>
<feature type="compositionally biased region" description="Low complexity" evidence="2">
    <location>
        <begin position="163"/>
        <end position="176"/>
    </location>
</feature>
<gene>
    <name evidence="6" type="primary">LOC112046196</name>
</gene>
<feature type="compositionally biased region" description="Basic and acidic residues" evidence="2">
    <location>
        <begin position="179"/>
        <end position="193"/>
    </location>
</feature>
<feature type="compositionally biased region" description="Acidic residues" evidence="2">
    <location>
        <begin position="1"/>
        <end position="13"/>
    </location>
</feature>
<feature type="compositionally biased region" description="Low complexity" evidence="2">
    <location>
        <begin position="28"/>
        <end position="38"/>
    </location>
</feature>
<feature type="compositionally biased region" description="Polar residues" evidence="2">
    <location>
        <begin position="196"/>
        <end position="211"/>
    </location>
</feature>
<comment type="function">
    <text evidence="1">S-adenosyl-L-methionine-dependent methyltransferase that mediates RNA cap1 2'-O-ribose methylation to the 5'-cap structure of RNAs. Methylates the ribose of the first nucleotide of a m(7)GpppG-capped mRNA to produce m(7)GpppNmp (cap1).</text>
</comment>
<dbReference type="Pfam" id="PF01585">
    <property type="entry name" value="G-patch"/>
    <property type="match status" value="1"/>
</dbReference>
<feature type="compositionally biased region" description="Polar residues" evidence="2">
    <location>
        <begin position="151"/>
        <end position="162"/>
    </location>
</feature>
<evidence type="ECO:0000256" key="2">
    <source>
        <dbReference type="SAM" id="MobiDB-lite"/>
    </source>
</evidence>
<keyword evidence="1" id="KW-0808">Transferase</keyword>